<dbReference type="AlphaFoldDB" id="A0A3N4I3L8"/>
<keyword evidence="7" id="KW-1185">Reference proteome</keyword>
<dbReference type="SUPFAM" id="SSF54373">
    <property type="entry name" value="FAD-linked reductases, C-terminal domain"/>
    <property type="match status" value="1"/>
</dbReference>
<reference evidence="6 7" key="1">
    <citation type="journal article" date="2018" name="Nat. Ecol. Evol.">
        <title>Pezizomycetes genomes reveal the molecular basis of ectomycorrhizal truffle lifestyle.</title>
        <authorList>
            <person name="Murat C."/>
            <person name="Payen T."/>
            <person name="Noel B."/>
            <person name="Kuo A."/>
            <person name="Morin E."/>
            <person name="Chen J."/>
            <person name="Kohler A."/>
            <person name="Krizsan K."/>
            <person name="Balestrini R."/>
            <person name="Da Silva C."/>
            <person name="Montanini B."/>
            <person name="Hainaut M."/>
            <person name="Levati E."/>
            <person name="Barry K.W."/>
            <person name="Belfiori B."/>
            <person name="Cichocki N."/>
            <person name="Clum A."/>
            <person name="Dockter R.B."/>
            <person name="Fauchery L."/>
            <person name="Guy J."/>
            <person name="Iotti M."/>
            <person name="Le Tacon F."/>
            <person name="Lindquist E.A."/>
            <person name="Lipzen A."/>
            <person name="Malagnac F."/>
            <person name="Mello A."/>
            <person name="Molinier V."/>
            <person name="Miyauchi S."/>
            <person name="Poulain J."/>
            <person name="Riccioni C."/>
            <person name="Rubini A."/>
            <person name="Sitrit Y."/>
            <person name="Splivallo R."/>
            <person name="Traeger S."/>
            <person name="Wang M."/>
            <person name="Zifcakova L."/>
            <person name="Wipf D."/>
            <person name="Zambonelli A."/>
            <person name="Paolocci F."/>
            <person name="Nowrousian M."/>
            <person name="Ottonello S."/>
            <person name="Baldrian P."/>
            <person name="Spatafora J.W."/>
            <person name="Henrissat B."/>
            <person name="Nagy L.G."/>
            <person name="Aury J.M."/>
            <person name="Wincker P."/>
            <person name="Grigoriev I.V."/>
            <person name="Bonfante P."/>
            <person name="Martin F.M."/>
        </authorList>
    </citation>
    <scope>NUCLEOTIDE SEQUENCE [LARGE SCALE GENOMIC DNA]</scope>
    <source>
        <strain evidence="6 7">RN42</strain>
    </source>
</reference>
<organism evidence="6 7">
    <name type="scientific">Ascobolus immersus RN42</name>
    <dbReference type="NCBI Taxonomy" id="1160509"/>
    <lineage>
        <taxon>Eukaryota</taxon>
        <taxon>Fungi</taxon>
        <taxon>Dikarya</taxon>
        <taxon>Ascomycota</taxon>
        <taxon>Pezizomycotina</taxon>
        <taxon>Pezizomycetes</taxon>
        <taxon>Pezizales</taxon>
        <taxon>Ascobolaceae</taxon>
        <taxon>Ascobolus</taxon>
    </lineage>
</organism>
<dbReference type="GO" id="GO:0050660">
    <property type="term" value="F:flavin adenine dinucleotide binding"/>
    <property type="evidence" value="ECO:0007669"/>
    <property type="project" value="InterPro"/>
</dbReference>
<feature type="chain" id="PRO_5018150572" evidence="3">
    <location>
        <begin position="22"/>
        <end position="672"/>
    </location>
</feature>
<feature type="signal peptide" evidence="3">
    <location>
        <begin position="1"/>
        <end position="21"/>
    </location>
</feature>
<dbReference type="PIRSF" id="PIRSF000137">
    <property type="entry name" value="Alcohol_oxidase"/>
    <property type="match status" value="1"/>
</dbReference>
<dbReference type="PANTHER" id="PTHR11552:SF80">
    <property type="entry name" value="GMC OXIDOREDUCTASE"/>
    <property type="match status" value="1"/>
</dbReference>
<feature type="binding site" evidence="2">
    <location>
        <position position="302"/>
    </location>
    <ligand>
        <name>FAD</name>
        <dbReference type="ChEBI" id="CHEBI:57692"/>
    </ligand>
</feature>
<evidence type="ECO:0000313" key="7">
    <source>
        <dbReference type="Proteomes" id="UP000275078"/>
    </source>
</evidence>
<dbReference type="PANTHER" id="PTHR11552">
    <property type="entry name" value="GLUCOSE-METHANOL-CHOLINE GMC OXIDOREDUCTASE"/>
    <property type="match status" value="1"/>
</dbReference>
<dbReference type="STRING" id="1160509.A0A3N4I3L8"/>
<dbReference type="SUPFAM" id="SSF51905">
    <property type="entry name" value="FAD/NAD(P)-binding domain"/>
    <property type="match status" value="1"/>
</dbReference>
<feature type="domain" description="Glucose-methanol-choline oxidoreductase N-terminal" evidence="4">
    <location>
        <begin position="137"/>
        <end position="407"/>
    </location>
</feature>
<evidence type="ECO:0000256" key="3">
    <source>
        <dbReference type="SAM" id="SignalP"/>
    </source>
</evidence>
<evidence type="ECO:0000259" key="5">
    <source>
        <dbReference type="Pfam" id="PF05199"/>
    </source>
</evidence>
<proteinExistence type="inferred from homology"/>
<dbReference type="InterPro" id="IPR000172">
    <property type="entry name" value="GMC_OxRdtase_N"/>
</dbReference>
<dbReference type="InterPro" id="IPR012132">
    <property type="entry name" value="GMC_OxRdtase"/>
</dbReference>
<feature type="domain" description="Glucose-methanol-choline oxidoreductase C-terminal" evidence="5">
    <location>
        <begin position="517"/>
        <end position="659"/>
    </location>
</feature>
<accession>A0A3N4I3L8</accession>
<keyword evidence="2" id="KW-0274">FAD</keyword>
<dbReference type="InterPro" id="IPR036188">
    <property type="entry name" value="FAD/NAD-bd_sf"/>
</dbReference>
<evidence type="ECO:0000256" key="1">
    <source>
        <dbReference type="ARBA" id="ARBA00010790"/>
    </source>
</evidence>
<dbReference type="OrthoDB" id="269227at2759"/>
<dbReference type="GO" id="GO:0016614">
    <property type="term" value="F:oxidoreductase activity, acting on CH-OH group of donors"/>
    <property type="evidence" value="ECO:0007669"/>
    <property type="project" value="InterPro"/>
</dbReference>
<sequence>MFFQRPISLLTLLSAFSAALGNPNASKSKAKYKATYDYIVVGSGPGGGPVVANLAKAGHTVLLLEAGEDRGDLVSQQVGVLGITAAGDPLQRWDFFVKHHSNETLNEKHRLLTWRTPNSTNEFYVGTKPPAGAEKLGMYYPRAGVLGGCSTHNAMTAVLPQDSDWDLVAEITGDESWRAKNMRKHLVSIEKNNYVPPGTPGHGFSGYLDVSATSREQLSYLPETAAIFQVASNLLNQTGDILDTVTRDLNNNDPDRDQQVGFFGYPSHSAPGGIRRTSRDALIAVQNSPQKKYLTISTNSFVTKVLFDKPKGGAKPKDKKKPRAIGVSYLKGQSLYSADPRYKPSNTRNAAKHTAYARYSVILAGGVFNTPQILKLSGIGPRSELAKHNIPVIVDLPGVGANLQDNYEISMSAATNISFTNISPNNPRCTYTGDDIDPCYLLWKQGKGPYTYGQGVAAALMYKSSSASERDIMMWGGGGSGGRFRGFGVANASWNDGSMPADPPSSFGFVMNKMNSRSRGKVSLRSSRPEDTPEIEFRFFEGPGAKEDLEAMEDGINWVRKLLYETVGEPFAPFTEVEPCNIWLYGEGQKGCDVKEFIKAQAWSHHATSSCAIGGHGDRMAVLDSRFRVRGVDGLRVVDGSAFPRNPGIFPVLATFMLAEKGSESILMDHGK</sequence>
<feature type="binding site" evidence="2">
    <location>
        <position position="145"/>
    </location>
    <ligand>
        <name>FAD</name>
        <dbReference type="ChEBI" id="CHEBI:57692"/>
    </ligand>
</feature>
<dbReference type="EMBL" id="ML119685">
    <property type="protein sequence ID" value="RPA80715.1"/>
    <property type="molecule type" value="Genomic_DNA"/>
</dbReference>
<dbReference type="Pfam" id="PF05199">
    <property type="entry name" value="GMC_oxred_C"/>
    <property type="match status" value="1"/>
</dbReference>
<dbReference type="Gene3D" id="3.50.50.60">
    <property type="entry name" value="FAD/NAD(P)-binding domain"/>
    <property type="match status" value="1"/>
</dbReference>
<feature type="binding site" evidence="2">
    <location>
        <position position="640"/>
    </location>
    <ligand>
        <name>FAD</name>
        <dbReference type="ChEBI" id="CHEBI:57692"/>
    </ligand>
</feature>
<dbReference type="InterPro" id="IPR007867">
    <property type="entry name" value="GMC_OxRtase_C"/>
</dbReference>
<name>A0A3N4I3L8_ASCIM</name>
<comment type="similarity">
    <text evidence="1">Belongs to the GMC oxidoreductase family.</text>
</comment>
<evidence type="ECO:0000313" key="6">
    <source>
        <dbReference type="EMBL" id="RPA80715.1"/>
    </source>
</evidence>
<dbReference type="Gene3D" id="3.30.560.10">
    <property type="entry name" value="Glucose Oxidase, domain 3"/>
    <property type="match status" value="1"/>
</dbReference>
<comment type="cofactor">
    <cofactor evidence="2">
        <name>FAD</name>
        <dbReference type="ChEBI" id="CHEBI:57692"/>
    </cofactor>
</comment>
<keyword evidence="2" id="KW-0285">Flavoprotein</keyword>
<protein>
    <submittedName>
        <fullName evidence="6">Alcohol oxidase</fullName>
    </submittedName>
</protein>
<dbReference type="Proteomes" id="UP000275078">
    <property type="component" value="Unassembled WGS sequence"/>
</dbReference>
<dbReference type="Pfam" id="PF00732">
    <property type="entry name" value="GMC_oxred_N"/>
    <property type="match status" value="1"/>
</dbReference>
<evidence type="ECO:0000259" key="4">
    <source>
        <dbReference type="Pfam" id="PF00732"/>
    </source>
</evidence>
<keyword evidence="3" id="KW-0732">Signal</keyword>
<gene>
    <name evidence="6" type="ORF">BJ508DRAFT_307157</name>
</gene>
<evidence type="ECO:0000256" key="2">
    <source>
        <dbReference type="PIRSR" id="PIRSR000137-2"/>
    </source>
</evidence>